<keyword evidence="3" id="KW-1185">Reference proteome</keyword>
<evidence type="ECO:0000313" key="2">
    <source>
        <dbReference type="EMBL" id="KAK7693883.1"/>
    </source>
</evidence>
<feature type="domain" description="F-box" evidence="1">
    <location>
        <begin position="41"/>
        <end position="102"/>
    </location>
</feature>
<dbReference type="EMBL" id="JASBNA010000003">
    <property type="protein sequence ID" value="KAK7693883.1"/>
    <property type="molecule type" value="Genomic_DNA"/>
</dbReference>
<reference evidence="2 3" key="1">
    <citation type="submission" date="2022-09" db="EMBL/GenBank/DDBJ databases">
        <authorList>
            <person name="Palmer J.M."/>
        </authorList>
    </citation>
    <scope>NUCLEOTIDE SEQUENCE [LARGE SCALE GENOMIC DNA]</scope>
    <source>
        <strain evidence="2 3">DSM 7382</strain>
    </source>
</reference>
<gene>
    <name evidence="2" type="ORF">QCA50_003456</name>
</gene>
<evidence type="ECO:0000313" key="3">
    <source>
        <dbReference type="Proteomes" id="UP001385951"/>
    </source>
</evidence>
<proteinExistence type="predicted"/>
<dbReference type="InterPro" id="IPR001810">
    <property type="entry name" value="F-box_dom"/>
</dbReference>
<dbReference type="Pfam" id="PF12937">
    <property type="entry name" value="F-box-like"/>
    <property type="match status" value="1"/>
</dbReference>
<accession>A0AAW0GJR3</accession>
<comment type="caution">
    <text evidence="2">The sequence shown here is derived from an EMBL/GenBank/DDBJ whole genome shotgun (WGS) entry which is preliminary data.</text>
</comment>
<organism evidence="2 3">
    <name type="scientific">Cerrena zonata</name>
    <dbReference type="NCBI Taxonomy" id="2478898"/>
    <lineage>
        <taxon>Eukaryota</taxon>
        <taxon>Fungi</taxon>
        <taxon>Dikarya</taxon>
        <taxon>Basidiomycota</taxon>
        <taxon>Agaricomycotina</taxon>
        <taxon>Agaricomycetes</taxon>
        <taxon>Polyporales</taxon>
        <taxon>Cerrenaceae</taxon>
        <taxon>Cerrena</taxon>
    </lineage>
</organism>
<evidence type="ECO:0000259" key="1">
    <source>
        <dbReference type="Pfam" id="PF12937"/>
    </source>
</evidence>
<name>A0AAW0GJR3_9APHY</name>
<sequence length="412" mass="47355">MLSLLTWWNHTSDRVLALAGQTLQDPHHNSLQPQRHWPSPIGHLPHELLLEIFYLCQDGDWPLTGYYARIPYYLRWTILAQICSNWRHIALTNPRLWSTVYLNHPVYAEQCSLKHANRVPLHLRLKPCDLRCQYQTFLNKLLARLDRVQSIEFWFTQSWCNSPTWERNFTLPPVTSALQSLTVHIPAEDHTMEFVHWVKECSFPTIRNLQLVGTVTNIPKCLLGPTLTKLILRANHGGGSQSIEFIMLVHSLSQMSHLEVLKLKDVQLLGNCTQAIMNTPIISLPNLRQLLLWTSHPSAELDYSNLFSLLKISFTVKCTLTFASSTTTQNVTSIFRALQRYLRSGDLRGLSLRNDFTSSHFGCSLAPLDVRTSFDNFMDQRLIVNLSCALSEPTWGSYSRRARFERNTNTGS</sequence>
<dbReference type="Proteomes" id="UP001385951">
    <property type="component" value="Unassembled WGS sequence"/>
</dbReference>
<dbReference type="AlphaFoldDB" id="A0AAW0GJR3"/>
<protein>
    <recommendedName>
        <fullName evidence="1">F-box domain-containing protein</fullName>
    </recommendedName>
</protein>